<feature type="domain" description="Secretion system C-terminal sorting" evidence="3">
    <location>
        <begin position="174"/>
        <end position="243"/>
    </location>
</feature>
<dbReference type="InterPro" id="IPR026444">
    <property type="entry name" value="Secre_tail"/>
</dbReference>
<evidence type="ECO:0000256" key="2">
    <source>
        <dbReference type="SAM" id="SignalP"/>
    </source>
</evidence>
<organism evidence="4 5">
    <name type="scientific">Winogradskyella flava</name>
    <dbReference type="NCBI Taxonomy" id="1884876"/>
    <lineage>
        <taxon>Bacteria</taxon>
        <taxon>Pseudomonadati</taxon>
        <taxon>Bacteroidota</taxon>
        <taxon>Flavobacteriia</taxon>
        <taxon>Flavobacteriales</taxon>
        <taxon>Flavobacteriaceae</taxon>
        <taxon>Winogradskyella</taxon>
    </lineage>
</organism>
<dbReference type="Pfam" id="PF18962">
    <property type="entry name" value="Por_Secre_tail"/>
    <property type="match status" value="1"/>
</dbReference>
<dbReference type="RefSeq" id="WP_185788200.1">
    <property type="nucleotide sequence ID" value="NZ_JACLCP010000001.1"/>
</dbReference>
<dbReference type="Proteomes" id="UP000533900">
    <property type="component" value="Unassembled WGS sequence"/>
</dbReference>
<dbReference type="AlphaFoldDB" id="A0A842IRY0"/>
<accession>A0A842IRY0</accession>
<proteinExistence type="predicted"/>
<keyword evidence="1 2" id="KW-0732">Signal</keyword>
<dbReference type="EMBL" id="JACLCP010000001">
    <property type="protein sequence ID" value="MBC2844534.1"/>
    <property type="molecule type" value="Genomic_DNA"/>
</dbReference>
<evidence type="ECO:0000259" key="3">
    <source>
        <dbReference type="Pfam" id="PF18962"/>
    </source>
</evidence>
<evidence type="ECO:0000313" key="4">
    <source>
        <dbReference type="EMBL" id="MBC2844534.1"/>
    </source>
</evidence>
<feature type="signal peptide" evidence="2">
    <location>
        <begin position="1"/>
        <end position="19"/>
    </location>
</feature>
<reference evidence="4" key="1">
    <citation type="submission" date="2020-08" db="EMBL/GenBank/DDBJ databases">
        <title>Winogradskyella ouciana sp. nov., isolated from the hadal seawater of the Mariana Trench.</title>
        <authorList>
            <person name="He X."/>
        </authorList>
    </citation>
    <scope>NUCLEOTIDE SEQUENCE [LARGE SCALE GENOMIC DNA]</scope>
    <source>
        <strain evidence="4">KCTC 52348</strain>
    </source>
</reference>
<comment type="caution">
    <text evidence="4">The sequence shown here is derived from an EMBL/GenBank/DDBJ whole genome shotgun (WGS) entry which is preliminary data.</text>
</comment>
<evidence type="ECO:0000256" key="1">
    <source>
        <dbReference type="ARBA" id="ARBA00022729"/>
    </source>
</evidence>
<evidence type="ECO:0000313" key="5">
    <source>
        <dbReference type="Proteomes" id="UP000533900"/>
    </source>
</evidence>
<keyword evidence="5" id="KW-1185">Reference proteome</keyword>
<gene>
    <name evidence="4" type="ORF">H7F21_05465</name>
</gene>
<name>A0A842IRY0_9FLAO</name>
<feature type="chain" id="PRO_5032289904" evidence="2">
    <location>
        <begin position="20"/>
        <end position="244"/>
    </location>
</feature>
<dbReference type="NCBIfam" id="TIGR04183">
    <property type="entry name" value="Por_Secre_tail"/>
    <property type="match status" value="1"/>
</dbReference>
<sequence>MNKILLFFTLSLFTFASHAQFDLKNYNDDSIITDGQTVSFSETGCGYDDDCNWKFKVTNTSTTETLYMRIFVDNMVNSDGSNVQLCFSGVCLFSVTLGSGYPNTAAAIAPGASTGIGNYFWNQNPISTTTAMSWTLRFQAFDSEDREIGTPLNVIYSFNPNLSVDDVELTSVNVYPTQVKNELNVSSNQDMTAEFYNVLGKEVKRVDVTSGESQINVSDLSPQLYIIRFRNEAGKTLIKKIIVE</sequence>
<protein>
    <submittedName>
        <fullName evidence="4">T9SS type A sorting domain-containing protein</fullName>
    </submittedName>
</protein>